<evidence type="ECO:0000313" key="5">
    <source>
        <dbReference type="Proteomes" id="UP000249254"/>
    </source>
</evidence>
<dbReference type="PROSITE" id="PS51257">
    <property type="entry name" value="PROKAR_LIPOPROTEIN"/>
    <property type="match status" value="1"/>
</dbReference>
<keyword evidence="1 2" id="KW-0732">Signal</keyword>
<evidence type="ECO:0000259" key="3">
    <source>
        <dbReference type="SMART" id="SM00062"/>
    </source>
</evidence>
<feature type="chain" id="PRO_5016464943" evidence="2">
    <location>
        <begin position="22"/>
        <end position="271"/>
    </location>
</feature>
<dbReference type="SUPFAM" id="SSF53850">
    <property type="entry name" value="Periplasmic binding protein-like II"/>
    <property type="match status" value="1"/>
</dbReference>
<feature type="signal peptide" evidence="2">
    <location>
        <begin position="1"/>
        <end position="21"/>
    </location>
</feature>
<dbReference type="PANTHER" id="PTHR35936:SF17">
    <property type="entry name" value="ARGININE-BINDING EXTRACELLULAR PROTEIN ARTP"/>
    <property type="match status" value="1"/>
</dbReference>
<accession>A0A328AQ48</accession>
<dbReference type="NCBIfam" id="TIGR03871">
    <property type="entry name" value="ABC_peri_MoxJ_2"/>
    <property type="match status" value="1"/>
</dbReference>
<dbReference type="Proteomes" id="UP000249254">
    <property type="component" value="Unassembled WGS sequence"/>
</dbReference>
<feature type="domain" description="Solute-binding protein family 3/N-terminal" evidence="3">
    <location>
        <begin position="26"/>
        <end position="264"/>
    </location>
</feature>
<sequence>MTSRRPFLLPFLALLALAACAPRERVLRVCADPNNLPFSNRAGQGFENKLAELVAADLHARIDYTWWAQRRGYVRNTLKDRRCDLWPGVATQVDMLATTQPYYRSTYVFVSRADRRLNLASFDDPRLRRLKIGVQMIGDDAQNTPPAHALARRGILGNVRGYMLYGDYSRPNPPAEIVQAVDRGDIDLAVVWGPLAGYFARSAAHPLTLTPVQPWLDGPQWPMVFDISMGVRRDDPKLKDELDAVLERRAPQIRALLARYGVPVLADPAAG</sequence>
<dbReference type="RefSeq" id="WP_111528758.1">
    <property type="nucleotide sequence ID" value="NZ_JBHRSG010000003.1"/>
</dbReference>
<organism evidence="4 5">
    <name type="scientific">Phenylobacterium soli</name>
    <dbReference type="NCBI Taxonomy" id="2170551"/>
    <lineage>
        <taxon>Bacteria</taxon>
        <taxon>Pseudomonadati</taxon>
        <taxon>Pseudomonadota</taxon>
        <taxon>Alphaproteobacteria</taxon>
        <taxon>Caulobacterales</taxon>
        <taxon>Caulobacteraceae</taxon>
        <taxon>Phenylobacterium</taxon>
    </lineage>
</organism>
<reference evidence="5" key="1">
    <citation type="submission" date="2018-05" db="EMBL/GenBank/DDBJ databases">
        <authorList>
            <person name="Li X."/>
        </authorList>
    </citation>
    <scope>NUCLEOTIDE SEQUENCE [LARGE SCALE GENOMIC DNA]</scope>
    <source>
        <strain evidence="5">LX32</strain>
    </source>
</reference>
<dbReference type="Pfam" id="PF00497">
    <property type="entry name" value="SBP_bac_3"/>
    <property type="match status" value="1"/>
</dbReference>
<dbReference type="PANTHER" id="PTHR35936">
    <property type="entry name" value="MEMBRANE-BOUND LYTIC MUREIN TRANSGLYCOSYLASE F"/>
    <property type="match status" value="1"/>
</dbReference>
<evidence type="ECO:0000256" key="2">
    <source>
        <dbReference type="SAM" id="SignalP"/>
    </source>
</evidence>
<gene>
    <name evidence="4" type="ORF">DJ017_10955</name>
</gene>
<protein>
    <submittedName>
        <fullName evidence="4">Quinoprotein dehydrogenase-associated putative ABC transporter substrate-binding protein</fullName>
    </submittedName>
</protein>
<dbReference type="AlphaFoldDB" id="A0A328AQ48"/>
<dbReference type="OrthoDB" id="176845at2"/>
<keyword evidence="5" id="KW-1185">Reference proteome</keyword>
<dbReference type="InterPro" id="IPR001638">
    <property type="entry name" value="Solute-binding_3/MltF_N"/>
</dbReference>
<comment type="caution">
    <text evidence="4">The sequence shown here is derived from an EMBL/GenBank/DDBJ whole genome shotgun (WGS) entry which is preliminary data.</text>
</comment>
<dbReference type="InterPro" id="IPR022448">
    <property type="entry name" value="Quinoprotein_dehydrogenase"/>
</dbReference>
<evidence type="ECO:0000256" key="1">
    <source>
        <dbReference type="ARBA" id="ARBA00022729"/>
    </source>
</evidence>
<evidence type="ECO:0000313" key="4">
    <source>
        <dbReference type="EMBL" id="RAK55008.1"/>
    </source>
</evidence>
<name>A0A328AQ48_9CAUL</name>
<dbReference type="EMBL" id="QFYQ01000001">
    <property type="protein sequence ID" value="RAK55008.1"/>
    <property type="molecule type" value="Genomic_DNA"/>
</dbReference>
<dbReference type="Gene3D" id="3.40.190.10">
    <property type="entry name" value="Periplasmic binding protein-like II"/>
    <property type="match status" value="2"/>
</dbReference>
<proteinExistence type="predicted"/>
<dbReference type="SMART" id="SM00062">
    <property type="entry name" value="PBPb"/>
    <property type="match status" value="1"/>
</dbReference>